<evidence type="ECO:0000256" key="8">
    <source>
        <dbReference type="ARBA" id="ARBA00023136"/>
    </source>
</evidence>
<dbReference type="PANTHER" id="PTHR13036">
    <property type="entry name" value="BETA1,4 MANNOSYLTRANSFERASE"/>
    <property type="match status" value="1"/>
</dbReference>
<evidence type="ECO:0000256" key="4">
    <source>
        <dbReference type="ARBA" id="ARBA00022679"/>
    </source>
</evidence>
<proteinExistence type="predicted"/>
<gene>
    <name evidence="9" type="ORF">THAOC_33337</name>
</gene>
<comment type="subcellular location">
    <subcellularLocation>
        <location evidence="1">Endoplasmic reticulum membrane</location>
        <topology evidence="1">Single-pass membrane protein</topology>
    </subcellularLocation>
</comment>
<dbReference type="PANTHER" id="PTHR13036:SF0">
    <property type="entry name" value="CHITOBIOSYLDIPHOSPHODOLICHOL BETA-MANNOSYLTRANSFERASE"/>
    <property type="match status" value="1"/>
</dbReference>
<keyword evidence="8" id="KW-0472">Membrane</keyword>
<keyword evidence="4" id="KW-0808">Transferase</keyword>
<keyword evidence="6" id="KW-0256">Endoplasmic reticulum</keyword>
<comment type="caution">
    <text evidence="9">The sequence shown here is derived from an EMBL/GenBank/DDBJ whole genome shotgun (WGS) entry which is preliminary data.</text>
</comment>
<dbReference type="GO" id="GO:0000030">
    <property type="term" value="F:mannosyltransferase activity"/>
    <property type="evidence" value="ECO:0007669"/>
    <property type="project" value="InterPro"/>
</dbReference>
<keyword evidence="10" id="KW-1185">Reference proteome</keyword>
<dbReference type="eggNOG" id="KOG2941">
    <property type="taxonomic scope" value="Eukaryota"/>
</dbReference>
<keyword evidence="5" id="KW-0812">Transmembrane</keyword>
<dbReference type="GO" id="GO:0005789">
    <property type="term" value="C:endoplasmic reticulum membrane"/>
    <property type="evidence" value="ECO:0007669"/>
    <property type="project" value="UniProtKB-SubCell"/>
</dbReference>
<name>K0R5A9_THAOC</name>
<protein>
    <recommendedName>
        <fullName evidence="11">Glycosyltransferase subfamily 4-like N-terminal domain-containing protein</fullName>
    </recommendedName>
</protein>
<dbReference type="OrthoDB" id="614844at2759"/>
<evidence type="ECO:0000256" key="3">
    <source>
        <dbReference type="ARBA" id="ARBA00022676"/>
    </source>
</evidence>
<dbReference type="SUPFAM" id="SSF53756">
    <property type="entry name" value="UDP-Glycosyltransferase/glycogen phosphorylase"/>
    <property type="match status" value="1"/>
</dbReference>
<organism evidence="9 10">
    <name type="scientific">Thalassiosira oceanica</name>
    <name type="common">Marine diatom</name>
    <dbReference type="NCBI Taxonomy" id="159749"/>
    <lineage>
        <taxon>Eukaryota</taxon>
        <taxon>Sar</taxon>
        <taxon>Stramenopiles</taxon>
        <taxon>Ochrophyta</taxon>
        <taxon>Bacillariophyta</taxon>
        <taxon>Coscinodiscophyceae</taxon>
        <taxon>Thalassiosirophycidae</taxon>
        <taxon>Thalassiosirales</taxon>
        <taxon>Thalassiosiraceae</taxon>
        <taxon>Thalassiosira</taxon>
    </lineage>
</organism>
<sequence length="507" mass="57653">MAIQAAERPRKGPAEDQQARHVLVLVLGDVGRSPRMQYHALSLLEAGHLVTLVGYDGEGLIPELERALPQPNPAPSKTRPRYHGNLYLLRMKPYAPSRKGLLSRLVYYPLRLASLFYCITHALWVGLQKAPHTKMPVDVVLVQNPPSIPTLLMAYLYCRWQGVCRRHRPRFVIDWHNLGYTMFADPSSMSGRRAMVQNFIRSIAKCYELRMAPLADAHLTVTRAMQRWLVDNFSLRGSRIQVLYDKPPSMFRPTTVDEQHELFSRLDVDIDIQWMPSNAMNREETLFTELIGKKGGSLTVRLKDERPALLVSSTSWTPDEDFSILLDALRKLHSKITANNLSSFPRILVAVTGKGPQKEHYLPLLREFNEKHSRINITTLWLQAEDYPRLLGCATVGVSLHTSTSGLDLPMKVLDMFGCQVPVCAINFDCLDELVRDGENGRVFSDADELSRQLLDLLDGYPSGDSSKTLEAYRRNIRDMERWKENWDKCAKPLIVGGFGGYEKKLI</sequence>
<evidence type="ECO:0000256" key="1">
    <source>
        <dbReference type="ARBA" id="ARBA00004389"/>
    </source>
</evidence>
<evidence type="ECO:0000313" key="10">
    <source>
        <dbReference type="Proteomes" id="UP000266841"/>
    </source>
</evidence>
<comment type="pathway">
    <text evidence="2">Protein modification; protein glycosylation.</text>
</comment>
<evidence type="ECO:0000256" key="7">
    <source>
        <dbReference type="ARBA" id="ARBA00022989"/>
    </source>
</evidence>
<dbReference type="AlphaFoldDB" id="K0R5A9"/>
<reference evidence="9 10" key="1">
    <citation type="journal article" date="2012" name="Genome Biol.">
        <title>Genome and low-iron response of an oceanic diatom adapted to chronic iron limitation.</title>
        <authorList>
            <person name="Lommer M."/>
            <person name="Specht M."/>
            <person name="Roy A.S."/>
            <person name="Kraemer L."/>
            <person name="Andreson R."/>
            <person name="Gutowska M.A."/>
            <person name="Wolf J."/>
            <person name="Bergner S.V."/>
            <person name="Schilhabel M.B."/>
            <person name="Klostermeier U.C."/>
            <person name="Beiko R.G."/>
            <person name="Rosenstiel P."/>
            <person name="Hippler M."/>
            <person name="Laroche J."/>
        </authorList>
    </citation>
    <scope>NUCLEOTIDE SEQUENCE [LARGE SCALE GENOMIC DNA]</scope>
    <source>
        <strain evidence="9 10">CCMP1005</strain>
    </source>
</reference>
<dbReference type="EMBL" id="AGNL01046487">
    <property type="protein sequence ID" value="EJK47905.1"/>
    <property type="molecule type" value="Genomic_DNA"/>
</dbReference>
<evidence type="ECO:0000313" key="9">
    <source>
        <dbReference type="EMBL" id="EJK47905.1"/>
    </source>
</evidence>
<evidence type="ECO:0000256" key="5">
    <source>
        <dbReference type="ARBA" id="ARBA00022692"/>
    </source>
</evidence>
<keyword evidence="7" id="KW-1133">Transmembrane helix</keyword>
<evidence type="ECO:0000256" key="2">
    <source>
        <dbReference type="ARBA" id="ARBA00004922"/>
    </source>
</evidence>
<dbReference type="Pfam" id="PF13692">
    <property type="entry name" value="Glyco_trans_1_4"/>
    <property type="match status" value="1"/>
</dbReference>
<accession>K0R5A9</accession>
<dbReference type="InterPro" id="IPR026051">
    <property type="entry name" value="ALG1-like"/>
</dbReference>
<dbReference type="Gene3D" id="3.40.50.2000">
    <property type="entry name" value="Glycogen Phosphorylase B"/>
    <property type="match status" value="1"/>
</dbReference>
<dbReference type="Proteomes" id="UP000266841">
    <property type="component" value="Unassembled WGS sequence"/>
</dbReference>
<keyword evidence="3" id="KW-0328">Glycosyltransferase</keyword>
<evidence type="ECO:0008006" key="11">
    <source>
        <dbReference type="Google" id="ProtNLM"/>
    </source>
</evidence>
<evidence type="ECO:0000256" key="6">
    <source>
        <dbReference type="ARBA" id="ARBA00022824"/>
    </source>
</evidence>
<dbReference type="OMA" id="CKLIIDW"/>